<sequence>MRRATAEELRVEDEYEPLVAALRATLDAARASAARSRSATGASSASSAPRRRRAVSGGAQPRLEDVARNRRLDEARGDAARRHDESRGAAAELERRLAAADAARAARTSLRRRAPGARVRSTAPRPTRSCRDGRLDDAHADAHAVFVVRAPDGKYVTVREGGDGALLLDVRPRTLGARRRSPELAPCAAPGGAPTHPLGGRTFKLSSTSTTPAPGPRTRSSAARRTAGASRAAYHEGDAMPLTLLPVEGRPHEYVLRGGAPAAYVSFADDGGWLHARYERRRDAMSVRLHLRTPNNAGTCRGDQFLLSNEFKPSKYAGKWISFSSNGNWLRCTYDRESDAMSVMLFPRRTMSKRARRTWSWSFHFP</sequence>
<feature type="compositionally biased region" description="Basic and acidic residues" evidence="1">
    <location>
        <begin position="62"/>
        <end position="98"/>
    </location>
</feature>
<accession>A0ABR1FUX2</accession>
<feature type="compositionally biased region" description="Low complexity" evidence="1">
    <location>
        <begin position="29"/>
        <end position="48"/>
    </location>
</feature>
<feature type="region of interest" description="Disordered" evidence="1">
    <location>
        <begin position="179"/>
        <end position="232"/>
    </location>
</feature>
<protein>
    <recommendedName>
        <fullName evidence="4">Fascin domain-containing protein</fullName>
    </recommendedName>
</protein>
<dbReference type="EMBL" id="JBBJCI010000225">
    <property type="protein sequence ID" value="KAK7239214.1"/>
    <property type="molecule type" value="Genomic_DNA"/>
</dbReference>
<evidence type="ECO:0000313" key="3">
    <source>
        <dbReference type="Proteomes" id="UP001363151"/>
    </source>
</evidence>
<evidence type="ECO:0000256" key="1">
    <source>
        <dbReference type="SAM" id="MobiDB-lite"/>
    </source>
</evidence>
<evidence type="ECO:0008006" key="4">
    <source>
        <dbReference type="Google" id="ProtNLM"/>
    </source>
</evidence>
<feature type="region of interest" description="Disordered" evidence="1">
    <location>
        <begin position="29"/>
        <end position="134"/>
    </location>
</feature>
<keyword evidence="3" id="KW-1185">Reference proteome</keyword>
<gene>
    <name evidence="2" type="ORF">SO694_00024343</name>
</gene>
<comment type="caution">
    <text evidence="2">The sequence shown here is derived from an EMBL/GenBank/DDBJ whole genome shotgun (WGS) entry which is preliminary data.</text>
</comment>
<name>A0ABR1FUX2_AURAN</name>
<reference evidence="2 3" key="1">
    <citation type="submission" date="2024-03" db="EMBL/GenBank/DDBJ databases">
        <title>Aureococcus anophagefferens CCMP1851 and Kratosvirus quantuckense: Draft genome of a second virus-susceptible host strain in the model system.</title>
        <authorList>
            <person name="Chase E."/>
            <person name="Truchon A.R."/>
            <person name="Schepens W."/>
            <person name="Wilhelm S.W."/>
        </authorList>
    </citation>
    <scope>NUCLEOTIDE SEQUENCE [LARGE SCALE GENOMIC DNA]</scope>
    <source>
        <strain evidence="2 3">CCMP1851</strain>
    </source>
</reference>
<feature type="compositionally biased region" description="Low complexity" evidence="1">
    <location>
        <begin position="99"/>
        <end position="108"/>
    </location>
</feature>
<organism evidence="2 3">
    <name type="scientific">Aureococcus anophagefferens</name>
    <name type="common">Harmful bloom alga</name>
    <dbReference type="NCBI Taxonomy" id="44056"/>
    <lineage>
        <taxon>Eukaryota</taxon>
        <taxon>Sar</taxon>
        <taxon>Stramenopiles</taxon>
        <taxon>Ochrophyta</taxon>
        <taxon>Pelagophyceae</taxon>
        <taxon>Pelagomonadales</taxon>
        <taxon>Pelagomonadaceae</taxon>
        <taxon>Aureococcus</taxon>
    </lineage>
</organism>
<feature type="compositionally biased region" description="Low complexity" evidence="1">
    <location>
        <begin position="216"/>
        <end position="232"/>
    </location>
</feature>
<proteinExistence type="predicted"/>
<evidence type="ECO:0000313" key="2">
    <source>
        <dbReference type="EMBL" id="KAK7239214.1"/>
    </source>
</evidence>
<dbReference type="Proteomes" id="UP001363151">
    <property type="component" value="Unassembled WGS sequence"/>
</dbReference>